<name>A0A377HKW8_GRIHO</name>
<dbReference type="AlphaFoldDB" id="A0A377HKW8"/>
<dbReference type="STRING" id="673.AL542_10765"/>
<dbReference type="Proteomes" id="UP000254512">
    <property type="component" value="Unassembled WGS sequence"/>
</dbReference>
<gene>
    <name evidence="1" type="ORF">NCTC11645_01098</name>
</gene>
<accession>A0A377HKW8</accession>
<evidence type="ECO:0000313" key="1">
    <source>
        <dbReference type="EMBL" id="STO56724.1"/>
    </source>
</evidence>
<proteinExistence type="predicted"/>
<evidence type="ECO:0000313" key="2">
    <source>
        <dbReference type="Proteomes" id="UP000254512"/>
    </source>
</evidence>
<dbReference type="RefSeq" id="WP_114996051.1">
    <property type="nucleotide sequence ID" value="NZ_CABMOB010000001.1"/>
</dbReference>
<organism evidence="1 2">
    <name type="scientific">Grimontia hollisae</name>
    <name type="common">Vibrio hollisae</name>
    <dbReference type="NCBI Taxonomy" id="673"/>
    <lineage>
        <taxon>Bacteria</taxon>
        <taxon>Pseudomonadati</taxon>
        <taxon>Pseudomonadota</taxon>
        <taxon>Gammaproteobacteria</taxon>
        <taxon>Vibrionales</taxon>
        <taxon>Vibrionaceae</taxon>
        <taxon>Grimontia</taxon>
    </lineage>
</organism>
<protein>
    <submittedName>
        <fullName evidence="1">Uncharacterized protein</fullName>
    </submittedName>
</protein>
<dbReference type="EMBL" id="UGHD01000002">
    <property type="protein sequence ID" value="STO56724.1"/>
    <property type="molecule type" value="Genomic_DNA"/>
</dbReference>
<sequence>MSNAFALTSTPHNLKQFEAMVEEAANAPAPPAKESIAAAKALFTSGYKQSQIAMVYNGLDERVRGIILLTGRADHNLRDKNFNELDDLTREKIRRGLTEFSGVIRRFNNAVGHIEKTLPSDFR</sequence>
<reference evidence="1 2" key="1">
    <citation type="submission" date="2018-06" db="EMBL/GenBank/DDBJ databases">
        <authorList>
            <consortium name="Pathogen Informatics"/>
            <person name="Doyle S."/>
        </authorList>
    </citation>
    <scope>NUCLEOTIDE SEQUENCE [LARGE SCALE GENOMIC DNA]</scope>
    <source>
        <strain evidence="1 2">NCTC11645</strain>
    </source>
</reference>